<keyword evidence="3" id="KW-1185">Reference proteome</keyword>
<dbReference type="AlphaFoldDB" id="H5USR8"/>
<organism evidence="2 3">
    <name type="scientific">Mobilicoccus pelagius NBRC 104925</name>
    <dbReference type="NCBI Taxonomy" id="1089455"/>
    <lineage>
        <taxon>Bacteria</taxon>
        <taxon>Bacillati</taxon>
        <taxon>Actinomycetota</taxon>
        <taxon>Actinomycetes</taxon>
        <taxon>Micrococcales</taxon>
        <taxon>Dermatophilaceae</taxon>
        <taxon>Mobilicoccus</taxon>
    </lineage>
</organism>
<evidence type="ECO:0000313" key="2">
    <source>
        <dbReference type="EMBL" id="GAB48776.1"/>
    </source>
</evidence>
<feature type="chain" id="PRO_5038922436" evidence="1">
    <location>
        <begin position="25"/>
        <end position="361"/>
    </location>
</feature>
<gene>
    <name evidence="2" type="ORF">MOPEL_080_00550</name>
</gene>
<dbReference type="Proteomes" id="UP000004367">
    <property type="component" value="Unassembled WGS sequence"/>
</dbReference>
<protein>
    <submittedName>
        <fullName evidence="2">Uncharacterized protein</fullName>
    </submittedName>
</protein>
<feature type="signal peptide" evidence="1">
    <location>
        <begin position="1"/>
        <end position="24"/>
    </location>
</feature>
<comment type="caution">
    <text evidence="2">The sequence shown here is derived from an EMBL/GenBank/DDBJ whole genome shotgun (WGS) entry which is preliminary data.</text>
</comment>
<evidence type="ECO:0000313" key="3">
    <source>
        <dbReference type="Proteomes" id="UP000004367"/>
    </source>
</evidence>
<keyword evidence="1" id="KW-0732">Signal</keyword>
<evidence type="ECO:0000256" key="1">
    <source>
        <dbReference type="SAM" id="SignalP"/>
    </source>
</evidence>
<dbReference type="OrthoDB" id="4310309at2"/>
<dbReference type="EMBL" id="BAFE01000058">
    <property type="protein sequence ID" value="GAB48776.1"/>
    <property type="molecule type" value="Genomic_DNA"/>
</dbReference>
<dbReference type="eggNOG" id="ENOG50329AS">
    <property type="taxonomic scope" value="Bacteria"/>
</dbReference>
<proteinExistence type="predicted"/>
<dbReference type="RefSeq" id="WP_009482674.1">
    <property type="nucleotide sequence ID" value="NZ_BAFE01000058.1"/>
</dbReference>
<name>H5USR8_9MICO</name>
<sequence length="361" mass="37162">MSTSTRVPARTVLAVALVSGGLLASGAAADAAPRGKTRAPSYGVERVGDAFASSDGSSRFGTSALGIADSGVVLAGRSDGSRYLGRPTRTRDLAPVGDAAPYGVHAPVLSPSGTPYAGGYQALVRWTARGVEPARLVEGEESRFYSIGLGGANDAGVVTGCSSYVKVGWPFIGSFRDGVRTMTWPKDFGTCSSGGISRAGVAVITQEHPGFRTHDLVYPRAATMTTAGIRYLKAPAGIGTSADAISPNGKYIVGRTYLDESPTGVARLSTTRNPAPLRGAGDMRPVAVTDTGVVVGVENGRAVSWANGRKTDLTSVSRLPRGWVLTDVAGINPKGQIAATASVGDRETAAVRLTPQGRARR</sequence>
<reference evidence="2 3" key="1">
    <citation type="submission" date="2012-02" db="EMBL/GenBank/DDBJ databases">
        <title>Whole genome shotgun sequence of Mobilicoccus pelagius NBRC 104925.</title>
        <authorList>
            <person name="Yoshida Y."/>
            <person name="Hosoyama A."/>
            <person name="Tsuchikane K."/>
            <person name="Katsumata H."/>
            <person name="Yamazaki S."/>
            <person name="Fujita N."/>
        </authorList>
    </citation>
    <scope>NUCLEOTIDE SEQUENCE [LARGE SCALE GENOMIC DNA]</scope>
    <source>
        <strain evidence="2 3">NBRC 104925</strain>
    </source>
</reference>
<accession>H5USR8</accession>